<sequence length="296" mass="33623">MKKPAIGLLLSIVFFSENTFAFTQTENKIDVQNDIANILTQQYNNTVKDCGDAQSPAFLCSGVILRGTKHSDDYRFWQPSPSSIKSGGVSFSYLRKDAKFKRLAYGYRNGFIVFPEHIAPKDRVDFSVLCAFPIDGYTNERANQGCGENITKAKGKGKSCQEQNVMNSDDWIKNYRKVNSQDIFQCGFNVTQDVNNPAIAFYQMLESIKKLPRTPNTPPKQNEIRISIWEENEPNKLPIEALFYSENSGLADAQKDQRDYKNATGKFLPIVKMLLPRTLNEDALFKFNIEDQVIKP</sequence>
<feature type="signal peptide" evidence="1">
    <location>
        <begin position="1"/>
        <end position="21"/>
    </location>
</feature>
<evidence type="ECO:0000313" key="2">
    <source>
        <dbReference type="EMBL" id="EYU14437.1"/>
    </source>
</evidence>
<organism evidence="2 3">
    <name type="scientific">Photorhabdus aegyptia</name>
    <dbReference type="NCBI Taxonomy" id="2805098"/>
    <lineage>
        <taxon>Bacteria</taxon>
        <taxon>Pseudomonadati</taxon>
        <taxon>Pseudomonadota</taxon>
        <taxon>Gammaproteobacteria</taxon>
        <taxon>Enterobacterales</taxon>
        <taxon>Morganellaceae</taxon>
        <taxon>Photorhabdus</taxon>
    </lineage>
</organism>
<gene>
    <name evidence="2" type="ORF">BA1DRAFT_03023</name>
</gene>
<comment type="caution">
    <text evidence="2">The sequence shown here is derived from an EMBL/GenBank/DDBJ whole genome shotgun (WGS) entry which is preliminary data.</text>
</comment>
<protein>
    <recommendedName>
        <fullName evidence="4">N-acyl homoserine lactonase</fullName>
    </recommendedName>
</protein>
<feature type="chain" id="PRO_5001503360" description="N-acyl homoserine lactonase" evidence="1">
    <location>
        <begin position="22"/>
        <end position="296"/>
    </location>
</feature>
<evidence type="ECO:0008006" key="4">
    <source>
        <dbReference type="Google" id="ProtNLM"/>
    </source>
</evidence>
<keyword evidence="1" id="KW-0732">Signal</keyword>
<dbReference type="Proteomes" id="UP000023464">
    <property type="component" value="Unassembled WGS sequence"/>
</dbReference>
<evidence type="ECO:0000313" key="3">
    <source>
        <dbReference type="Proteomes" id="UP000023464"/>
    </source>
</evidence>
<evidence type="ECO:0000256" key="1">
    <source>
        <dbReference type="SAM" id="SignalP"/>
    </source>
</evidence>
<dbReference type="AlphaFoldDB" id="A0A022PE84"/>
<dbReference type="PATRIC" id="fig|1393736.3.peg.3097"/>
<proteinExistence type="predicted"/>
<dbReference type="RefSeq" id="WP_036780521.1">
    <property type="nucleotide sequence ID" value="NZ_CAWLTM010000068.1"/>
</dbReference>
<reference evidence="2 3" key="1">
    <citation type="submission" date="2014-03" db="EMBL/GenBank/DDBJ databases">
        <title>Draft Genome of Photorhabdus luminescens BA1, an Egyptian Isolate.</title>
        <authorList>
            <person name="Ghazal S."/>
            <person name="Hurst S.G.IV."/>
            <person name="Morris K."/>
            <person name="Thomas K."/>
            <person name="Tisa L.S."/>
        </authorList>
    </citation>
    <scope>NUCLEOTIDE SEQUENCE [LARGE SCALE GENOMIC DNA]</scope>
    <source>
        <strain evidence="2 3">BA1</strain>
    </source>
</reference>
<accession>A0A022PE84</accession>
<name>A0A022PE84_9GAMM</name>
<dbReference type="EMBL" id="JFGV01000047">
    <property type="protein sequence ID" value="EYU14437.1"/>
    <property type="molecule type" value="Genomic_DNA"/>
</dbReference>
<keyword evidence="3" id="KW-1185">Reference proteome</keyword>